<proteinExistence type="predicted"/>
<feature type="region of interest" description="Disordered" evidence="1">
    <location>
        <begin position="1"/>
        <end position="31"/>
    </location>
</feature>
<evidence type="ECO:0000313" key="3">
    <source>
        <dbReference type="EMBL" id="OGZ95909.1"/>
    </source>
</evidence>
<reference evidence="3 4" key="1">
    <citation type="journal article" date="2016" name="Nat. Commun.">
        <title>Thousands of microbial genomes shed light on interconnected biogeochemical processes in an aquifer system.</title>
        <authorList>
            <person name="Anantharaman K."/>
            <person name="Brown C.T."/>
            <person name="Hug L.A."/>
            <person name="Sharon I."/>
            <person name="Castelle C.J."/>
            <person name="Probst A.J."/>
            <person name="Thomas B.C."/>
            <person name="Singh A."/>
            <person name="Wilkins M.J."/>
            <person name="Karaoz U."/>
            <person name="Brodie E.L."/>
            <person name="Williams K.H."/>
            <person name="Hubbard S.S."/>
            <person name="Banfield J.F."/>
        </authorList>
    </citation>
    <scope>NUCLEOTIDE SEQUENCE [LARGE SCALE GENOMIC DNA]</scope>
</reference>
<sequence length="115" mass="12782">MVENPQRKKEESAAEEKSEEEKRVEQEGKSKIVDTAREVGERIVDRTRELFGSDGGLSEQQGKAAKRMERLKFGGSILGAGLLLALAGTIALPFWGMKKILQADKDFMKGFNLLK</sequence>
<evidence type="ECO:0000256" key="2">
    <source>
        <dbReference type="SAM" id="Phobius"/>
    </source>
</evidence>
<dbReference type="EMBL" id="MHQD01000026">
    <property type="protein sequence ID" value="OGZ95909.1"/>
    <property type="molecule type" value="Genomic_DNA"/>
</dbReference>
<evidence type="ECO:0000313" key="4">
    <source>
        <dbReference type="Proteomes" id="UP000178574"/>
    </source>
</evidence>
<gene>
    <name evidence="3" type="ORF">A2847_02030</name>
</gene>
<organism evidence="3 4">
    <name type="scientific">Candidatus Sungbacteria bacterium RIFCSPHIGHO2_01_FULL_50_25</name>
    <dbReference type="NCBI Taxonomy" id="1802265"/>
    <lineage>
        <taxon>Bacteria</taxon>
        <taxon>Candidatus Sungiibacteriota</taxon>
    </lineage>
</organism>
<comment type="caution">
    <text evidence="3">The sequence shown here is derived from an EMBL/GenBank/DDBJ whole genome shotgun (WGS) entry which is preliminary data.</text>
</comment>
<keyword evidence="2" id="KW-0812">Transmembrane</keyword>
<keyword evidence="2" id="KW-1133">Transmembrane helix</keyword>
<feature type="transmembrane region" description="Helical" evidence="2">
    <location>
        <begin position="73"/>
        <end position="95"/>
    </location>
</feature>
<dbReference type="AlphaFoldDB" id="A0A1G2K902"/>
<protein>
    <submittedName>
        <fullName evidence="3">Uncharacterized protein</fullName>
    </submittedName>
</protein>
<keyword evidence="2" id="KW-0472">Membrane</keyword>
<dbReference type="Proteomes" id="UP000178574">
    <property type="component" value="Unassembled WGS sequence"/>
</dbReference>
<evidence type="ECO:0000256" key="1">
    <source>
        <dbReference type="SAM" id="MobiDB-lite"/>
    </source>
</evidence>
<accession>A0A1G2K902</accession>
<name>A0A1G2K902_9BACT</name>